<proteinExistence type="predicted"/>
<dbReference type="eggNOG" id="ENOG502S7TH">
    <property type="taxonomic scope" value="Eukaryota"/>
</dbReference>
<organism evidence="1 2">
    <name type="scientific">Prunus persica</name>
    <name type="common">Peach</name>
    <name type="synonym">Amygdalus persica</name>
    <dbReference type="NCBI Taxonomy" id="3760"/>
    <lineage>
        <taxon>Eukaryota</taxon>
        <taxon>Viridiplantae</taxon>
        <taxon>Streptophyta</taxon>
        <taxon>Embryophyta</taxon>
        <taxon>Tracheophyta</taxon>
        <taxon>Spermatophyta</taxon>
        <taxon>Magnoliopsida</taxon>
        <taxon>eudicotyledons</taxon>
        <taxon>Gunneridae</taxon>
        <taxon>Pentapetalae</taxon>
        <taxon>rosids</taxon>
        <taxon>fabids</taxon>
        <taxon>Rosales</taxon>
        <taxon>Rosaceae</taxon>
        <taxon>Amygdaloideae</taxon>
        <taxon>Amygdaleae</taxon>
        <taxon>Prunus</taxon>
    </lineage>
</organism>
<dbReference type="Gramene" id="ONI27962">
    <property type="protein sequence ID" value="ONI27962"/>
    <property type="gene ID" value="PRUPE_1G113700"/>
</dbReference>
<dbReference type="EMBL" id="CM007651">
    <property type="protein sequence ID" value="ONI27962.1"/>
    <property type="molecule type" value="Genomic_DNA"/>
</dbReference>
<dbReference type="HOGENOM" id="CLU_183442_0_0_1"/>
<reference evidence="1 2" key="1">
    <citation type="journal article" date="2013" name="Nat. Genet.">
        <title>The high-quality draft genome of peach (Prunus persica) identifies unique patterns of genetic diversity, domestication and genome evolution.</title>
        <authorList>
            <consortium name="International Peach Genome Initiative"/>
            <person name="Verde I."/>
            <person name="Abbott A.G."/>
            <person name="Scalabrin S."/>
            <person name="Jung S."/>
            <person name="Shu S."/>
            <person name="Marroni F."/>
            <person name="Zhebentyayeva T."/>
            <person name="Dettori M.T."/>
            <person name="Grimwood J."/>
            <person name="Cattonaro F."/>
            <person name="Zuccolo A."/>
            <person name="Rossini L."/>
            <person name="Jenkins J."/>
            <person name="Vendramin E."/>
            <person name="Meisel L.A."/>
            <person name="Decroocq V."/>
            <person name="Sosinski B."/>
            <person name="Prochnik S."/>
            <person name="Mitros T."/>
            <person name="Policriti A."/>
            <person name="Cipriani G."/>
            <person name="Dondini L."/>
            <person name="Ficklin S."/>
            <person name="Goodstein D.M."/>
            <person name="Xuan P."/>
            <person name="Del Fabbro C."/>
            <person name="Aramini V."/>
            <person name="Copetti D."/>
            <person name="Gonzalez S."/>
            <person name="Horner D.S."/>
            <person name="Falchi R."/>
            <person name="Lucas S."/>
            <person name="Mica E."/>
            <person name="Maldonado J."/>
            <person name="Lazzari B."/>
            <person name="Bielenberg D."/>
            <person name="Pirona R."/>
            <person name="Miculan M."/>
            <person name="Barakat A."/>
            <person name="Testolin R."/>
            <person name="Stella A."/>
            <person name="Tartarini S."/>
            <person name="Tonutti P."/>
            <person name="Arus P."/>
            <person name="Orellana A."/>
            <person name="Wells C."/>
            <person name="Main D."/>
            <person name="Vizzotto G."/>
            <person name="Silva H."/>
            <person name="Salamini F."/>
            <person name="Schmutz J."/>
            <person name="Morgante M."/>
            <person name="Rokhsar D.S."/>
        </authorList>
    </citation>
    <scope>NUCLEOTIDE SEQUENCE [LARGE SCALE GENOMIC DNA]</scope>
    <source>
        <strain evidence="2">cv. Nemared</strain>
    </source>
</reference>
<gene>
    <name evidence="1" type="ORF">PRUPE_1G113700</name>
</gene>
<sequence>MIYTYDDNKLVKERLWIISIPFSAFWLRSSVVSVLISLISDTWANGPHDIKLISLGGGLATVACYWSSQASPKRCTIAWAWRTPPKRV</sequence>
<name>M5Y1B0_PRUPE</name>
<dbReference type="Proteomes" id="UP000006882">
    <property type="component" value="Chromosome G1"/>
</dbReference>
<dbReference type="AlphaFoldDB" id="M5Y1B0"/>
<evidence type="ECO:0000313" key="1">
    <source>
        <dbReference type="EMBL" id="ONI27962.1"/>
    </source>
</evidence>
<dbReference type="PANTHER" id="PTHR35631">
    <property type="entry name" value="OS08G0114150 PROTEIN"/>
    <property type="match status" value="1"/>
</dbReference>
<accession>M5Y1B0</accession>
<protein>
    <submittedName>
        <fullName evidence="1">Uncharacterized protein</fullName>
    </submittedName>
</protein>
<dbReference type="OMA" id="TIARAWH"/>
<dbReference type="PANTHER" id="PTHR35631:SF6">
    <property type="entry name" value="SECRETED PROTEIN"/>
    <property type="match status" value="1"/>
</dbReference>
<evidence type="ECO:0000313" key="2">
    <source>
        <dbReference type="Proteomes" id="UP000006882"/>
    </source>
</evidence>
<keyword evidence="2" id="KW-1185">Reference proteome</keyword>